<evidence type="ECO:0000256" key="5">
    <source>
        <dbReference type="PROSITE-ProRule" id="PRU00205"/>
    </source>
</evidence>
<feature type="transmembrane region" description="Helical" evidence="6">
    <location>
        <begin position="12"/>
        <end position="32"/>
    </location>
</feature>
<comment type="subcellular location">
    <subcellularLocation>
        <location evidence="1">Membrane</location>
        <topology evidence="1">Multi-pass membrane protein</topology>
    </subcellularLocation>
</comment>
<dbReference type="OrthoDB" id="10266980at2759"/>
<feature type="domain" description="TLC" evidence="7">
    <location>
        <begin position="44"/>
        <end position="221"/>
    </location>
</feature>
<evidence type="ECO:0000313" key="8">
    <source>
        <dbReference type="EMBL" id="TPP60722.1"/>
    </source>
</evidence>
<proteinExistence type="predicted"/>
<evidence type="ECO:0000256" key="3">
    <source>
        <dbReference type="ARBA" id="ARBA00022989"/>
    </source>
</evidence>
<dbReference type="AlphaFoldDB" id="A0A504YG79"/>
<evidence type="ECO:0000256" key="1">
    <source>
        <dbReference type="ARBA" id="ARBA00004141"/>
    </source>
</evidence>
<dbReference type="PANTHER" id="PTHR13439:SF4">
    <property type="entry name" value="TLC DOMAIN-CONTAINING PROTEIN"/>
    <property type="match status" value="1"/>
</dbReference>
<keyword evidence="2 5" id="KW-0812">Transmembrane</keyword>
<keyword evidence="9" id="KW-1185">Reference proteome</keyword>
<dbReference type="PROSITE" id="PS50922">
    <property type="entry name" value="TLC"/>
    <property type="match status" value="1"/>
</dbReference>
<evidence type="ECO:0000313" key="9">
    <source>
        <dbReference type="Proteomes" id="UP000316759"/>
    </source>
</evidence>
<gene>
    <name evidence="8" type="ORF">FGIG_05946</name>
</gene>
<evidence type="ECO:0000256" key="4">
    <source>
        <dbReference type="ARBA" id="ARBA00023136"/>
    </source>
</evidence>
<accession>A0A504YG79</accession>
<dbReference type="EMBL" id="SUNJ01009054">
    <property type="protein sequence ID" value="TPP60722.1"/>
    <property type="molecule type" value="Genomic_DNA"/>
</dbReference>
<name>A0A504YG79_FASGI</name>
<evidence type="ECO:0000256" key="6">
    <source>
        <dbReference type="SAM" id="Phobius"/>
    </source>
</evidence>
<feature type="transmembrane region" description="Helical" evidence="6">
    <location>
        <begin position="177"/>
        <end position="197"/>
    </location>
</feature>
<evidence type="ECO:0000259" key="7">
    <source>
        <dbReference type="PROSITE" id="PS50922"/>
    </source>
</evidence>
<dbReference type="PANTHER" id="PTHR13439">
    <property type="entry name" value="CT120 PROTEIN"/>
    <property type="match status" value="1"/>
</dbReference>
<comment type="caution">
    <text evidence="8">The sequence shown here is derived from an EMBL/GenBank/DDBJ whole genome shotgun (WGS) entry which is preliminary data.</text>
</comment>
<feature type="transmembrane region" description="Helical" evidence="6">
    <location>
        <begin position="52"/>
        <end position="72"/>
    </location>
</feature>
<dbReference type="GO" id="GO:0055091">
    <property type="term" value="P:phospholipid homeostasis"/>
    <property type="evidence" value="ECO:0007669"/>
    <property type="project" value="TreeGrafter"/>
</dbReference>
<protein>
    <submittedName>
        <fullName evidence="8">TLC domain-containing protein 2</fullName>
    </submittedName>
</protein>
<keyword evidence="3 6" id="KW-1133">Transmembrane helix</keyword>
<dbReference type="GO" id="GO:0005886">
    <property type="term" value="C:plasma membrane"/>
    <property type="evidence" value="ECO:0007669"/>
    <property type="project" value="TreeGrafter"/>
</dbReference>
<dbReference type="GO" id="GO:0007009">
    <property type="term" value="P:plasma membrane organization"/>
    <property type="evidence" value="ECO:0007669"/>
    <property type="project" value="TreeGrafter"/>
</dbReference>
<feature type="transmembrane region" description="Helical" evidence="6">
    <location>
        <begin position="119"/>
        <end position="139"/>
    </location>
</feature>
<dbReference type="Proteomes" id="UP000316759">
    <property type="component" value="Unassembled WGS sequence"/>
</dbReference>
<evidence type="ECO:0000256" key="2">
    <source>
        <dbReference type="ARBA" id="ARBA00022692"/>
    </source>
</evidence>
<sequence>MDSVSQPVLKPHVAAFGAFVFFYCTDLILQYLGEMFHTKKPDPYAFNRMRNYSLSVLHALFSGTFSLIYLTVFHELLEDIISAENESAYLVLGFSTGYFIHDIYHNYCSGICLRSAEIIIHHITVVTCFAVVITCRLLLPYALFGLLMELNSIFLHGRQIMLYLNVNPNSLIYRMNANANVGSFVVFRIFLTIGWTIGSSNRTSDARVIRCHSESPSFCQF</sequence>
<dbReference type="GO" id="GO:0071709">
    <property type="term" value="P:membrane assembly"/>
    <property type="evidence" value="ECO:0007669"/>
    <property type="project" value="TreeGrafter"/>
</dbReference>
<dbReference type="SMART" id="SM00724">
    <property type="entry name" value="TLC"/>
    <property type="match status" value="1"/>
</dbReference>
<dbReference type="GO" id="GO:0097035">
    <property type="term" value="P:regulation of membrane lipid distribution"/>
    <property type="evidence" value="ECO:0007669"/>
    <property type="project" value="TreeGrafter"/>
</dbReference>
<dbReference type="InterPro" id="IPR006634">
    <property type="entry name" value="TLC-dom"/>
</dbReference>
<reference evidence="8 9" key="1">
    <citation type="submission" date="2019-04" db="EMBL/GenBank/DDBJ databases">
        <title>Annotation for the trematode Fasciola gigantica.</title>
        <authorList>
            <person name="Choi Y.-J."/>
        </authorList>
    </citation>
    <scope>NUCLEOTIDE SEQUENCE [LARGE SCALE GENOMIC DNA]</scope>
    <source>
        <strain evidence="8">Uganda_cow_1</strain>
    </source>
</reference>
<dbReference type="InterPro" id="IPR050846">
    <property type="entry name" value="TLCD"/>
</dbReference>
<feature type="transmembrane region" description="Helical" evidence="6">
    <location>
        <begin position="87"/>
        <end position="107"/>
    </location>
</feature>
<keyword evidence="4 5" id="KW-0472">Membrane</keyword>
<organism evidence="8 9">
    <name type="scientific">Fasciola gigantica</name>
    <name type="common">Giant liver fluke</name>
    <dbReference type="NCBI Taxonomy" id="46835"/>
    <lineage>
        <taxon>Eukaryota</taxon>
        <taxon>Metazoa</taxon>
        <taxon>Spiralia</taxon>
        <taxon>Lophotrochozoa</taxon>
        <taxon>Platyhelminthes</taxon>
        <taxon>Trematoda</taxon>
        <taxon>Digenea</taxon>
        <taxon>Plagiorchiida</taxon>
        <taxon>Echinostomata</taxon>
        <taxon>Echinostomatoidea</taxon>
        <taxon>Fasciolidae</taxon>
        <taxon>Fasciola</taxon>
    </lineage>
</organism>
<dbReference type="Pfam" id="PF03798">
    <property type="entry name" value="TRAM_LAG1_CLN8"/>
    <property type="match status" value="1"/>
</dbReference>